<comment type="caution">
    <text evidence="1">The sequence shown here is derived from an EMBL/GenBank/DDBJ whole genome shotgun (WGS) entry which is preliminary data.</text>
</comment>
<proteinExistence type="predicted"/>
<reference evidence="1 2" key="1">
    <citation type="submission" date="2016-07" db="EMBL/GenBank/DDBJ databases">
        <title>Pervasive Adenine N6-methylation of Active Genes in Fungi.</title>
        <authorList>
            <consortium name="DOE Joint Genome Institute"/>
            <person name="Mondo S.J."/>
            <person name="Dannebaum R.O."/>
            <person name="Kuo R.C."/>
            <person name="Labutti K."/>
            <person name="Haridas S."/>
            <person name="Kuo A."/>
            <person name="Salamov A."/>
            <person name="Ahrendt S.R."/>
            <person name="Lipzen A."/>
            <person name="Sullivan W."/>
            <person name="Andreopoulos W.B."/>
            <person name="Clum A."/>
            <person name="Lindquist E."/>
            <person name="Daum C."/>
            <person name="Ramamoorthy G.K."/>
            <person name="Gryganskyi A."/>
            <person name="Culley D."/>
            <person name="Magnuson J.K."/>
            <person name="James T.Y."/>
            <person name="O'Malley M.A."/>
            <person name="Stajich J.E."/>
            <person name="Spatafora J.W."/>
            <person name="Visel A."/>
            <person name="Grigoriev I.V."/>
        </authorList>
    </citation>
    <scope>NUCLEOTIDE SEQUENCE [LARGE SCALE GENOMIC DNA]</scope>
    <source>
        <strain evidence="1 2">68-887.2</strain>
    </source>
</reference>
<evidence type="ECO:0000313" key="1">
    <source>
        <dbReference type="EMBL" id="ORY24307.1"/>
    </source>
</evidence>
<dbReference type="PANTHER" id="PTHR47098">
    <property type="entry name" value="PROTEIN MAK32"/>
    <property type="match status" value="1"/>
</dbReference>
<gene>
    <name evidence="1" type="ORF">BCR39DRAFT_547381</name>
</gene>
<evidence type="ECO:0000313" key="2">
    <source>
        <dbReference type="Proteomes" id="UP000193986"/>
    </source>
</evidence>
<dbReference type="Gene3D" id="3.40.1190.20">
    <property type="match status" value="1"/>
</dbReference>
<dbReference type="Proteomes" id="UP000193986">
    <property type="component" value="Unassembled WGS sequence"/>
</dbReference>
<dbReference type="GO" id="GO:0016301">
    <property type="term" value="F:kinase activity"/>
    <property type="evidence" value="ECO:0007669"/>
    <property type="project" value="UniProtKB-KW"/>
</dbReference>
<keyword evidence="1" id="KW-0808">Transferase</keyword>
<protein>
    <submittedName>
        <fullName evidence="1">Ribokinase-like protein</fullName>
    </submittedName>
</protein>
<dbReference type="SUPFAM" id="SSF53613">
    <property type="entry name" value="Ribokinase-like"/>
    <property type="match status" value="1"/>
</dbReference>
<keyword evidence="2" id="KW-1185">Reference proteome</keyword>
<dbReference type="InParanoid" id="A0A1Y2AQ14"/>
<accession>A0A1Y2AQ14</accession>
<dbReference type="EMBL" id="MCFC01000069">
    <property type="protein sequence ID" value="ORY24307.1"/>
    <property type="molecule type" value="Genomic_DNA"/>
</dbReference>
<dbReference type="AlphaFoldDB" id="A0A1Y2AQ14"/>
<name>A0A1Y2AQ14_9TREE</name>
<sequence length="367" mass="40551">MTMSTGRIVTLEQFIIDTFTQIDENGVETPSDIPDQIGGGGTYMIIGSRMFLPPERLGMIVHHGSEPLPKPMQDKLDSYGPEIWVSQKSKHTCLGLNRYRGDHRSFQYLTEPVLLTPKHIFNTPLENPLPTTLHVISYPPRIEQVLAEIHEIKSWSPRIVWEPDAEPLEVVQRVSGSIDIISPNHTELFHFLDLPTTSSSDNLRESVESALKLFLAGLAQPPKTAVIVRASYLGVCYVTTPHISIPVSSPSTPATSSSSVAPLLASGHDIRWVPAYWQVGMEGYKDKVVDPTGCGNAFMGGLAAAFEKNENIDVETAIIWGTVSASYTIEQLGPPVLEVCQDGTELWNGEDPMNRVESLRRRLVEVN</sequence>
<dbReference type="OrthoDB" id="497927at2759"/>
<organism evidence="1 2">
    <name type="scientific">Naematelia encephala</name>
    <dbReference type="NCBI Taxonomy" id="71784"/>
    <lineage>
        <taxon>Eukaryota</taxon>
        <taxon>Fungi</taxon>
        <taxon>Dikarya</taxon>
        <taxon>Basidiomycota</taxon>
        <taxon>Agaricomycotina</taxon>
        <taxon>Tremellomycetes</taxon>
        <taxon>Tremellales</taxon>
        <taxon>Naemateliaceae</taxon>
        <taxon>Naematelia</taxon>
    </lineage>
</organism>
<dbReference type="FunCoup" id="A0A1Y2AQ14">
    <property type="interactions" value="1"/>
</dbReference>
<dbReference type="STRING" id="71784.A0A1Y2AQ14"/>
<keyword evidence="1" id="KW-0418">Kinase</keyword>
<dbReference type="PANTHER" id="PTHR47098:SF2">
    <property type="entry name" value="PROTEIN MAK32"/>
    <property type="match status" value="1"/>
</dbReference>
<dbReference type="InterPro" id="IPR029056">
    <property type="entry name" value="Ribokinase-like"/>
</dbReference>